<dbReference type="NCBIfam" id="NF004315">
    <property type="entry name" value="PRK05710.1-4"/>
    <property type="match status" value="1"/>
</dbReference>
<evidence type="ECO:0000313" key="13">
    <source>
        <dbReference type="EMBL" id="HDD43566.1"/>
    </source>
</evidence>
<evidence type="ECO:0000259" key="11">
    <source>
        <dbReference type="Pfam" id="PF00749"/>
    </source>
</evidence>
<dbReference type="GO" id="GO:0000049">
    <property type="term" value="F:tRNA binding"/>
    <property type="evidence" value="ECO:0007669"/>
    <property type="project" value="InterPro"/>
</dbReference>
<evidence type="ECO:0000256" key="10">
    <source>
        <dbReference type="HAMAP-Rule" id="MF_00022"/>
    </source>
</evidence>
<gene>
    <name evidence="10" type="primary">gltX</name>
    <name evidence="13" type="ORF">ENG63_01710</name>
</gene>
<dbReference type="InterPro" id="IPR004527">
    <property type="entry name" value="Glu-tRNA-ligase_bac/mito"/>
</dbReference>
<evidence type="ECO:0000256" key="1">
    <source>
        <dbReference type="ARBA" id="ARBA00004496"/>
    </source>
</evidence>
<protein>
    <recommendedName>
        <fullName evidence="10">Glutamate--tRNA ligase</fullName>
        <ecNumber evidence="10">6.1.1.17</ecNumber>
    </recommendedName>
    <alternativeName>
        <fullName evidence="10">Glutamyl-tRNA synthetase</fullName>
        <shortName evidence="10">GluRS</shortName>
    </alternativeName>
</protein>
<evidence type="ECO:0000256" key="4">
    <source>
        <dbReference type="ARBA" id="ARBA00022490"/>
    </source>
</evidence>
<comment type="catalytic activity">
    <reaction evidence="10">
        <text>tRNA(Glu) + L-glutamate + ATP = L-glutamyl-tRNA(Glu) + AMP + diphosphate</text>
        <dbReference type="Rhea" id="RHEA:23540"/>
        <dbReference type="Rhea" id="RHEA-COMP:9663"/>
        <dbReference type="Rhea" id="RHEA-COMP:9680"/>
        <dbReference type="ChEBI" id="CHEBI:29985"/>
        <dbReference type="ChEBI" id="CHEBI:30616"/>
        <dbReference type="ChEBI" id="CHEBI:33019"/>
        <dbReference type="ChEBI" id="CHEBI:78442"/>
        <dbReference type="ChEBI" id="CHEBI:78520"/>
        <dbReference type="ChEBI" id="CHEBI:456215"/>
        <dbReference type="EC" id="6.1.1.17"/>
    </reaction>
</comment>
<evidence type="ECO:0000256" key="7">
    <source>
        <dbReference type="ARBA" id="ARBA00022840"/>
    </source>
</evidence>
<comment type="subcellular location">
    <subcellularLocation>
        <location evidence="1 10">Cytoplasm</location>
    </subcellularLocation>
</comment>
<feature type="domain" description="Glutamyl/glutaminyl-tRNA synthetase class Ib catalytic" evidence="11">
    <location>
        <begin position="2"/>
        <end position="303"/>
    </location>
</feature>
<dbReference type="InterPro" id="IPR008925">
    <property type="entry name" value="aa_tRNA-synth_I_cd-bd_sf"/>
</dbReference>
<name>A0A7C0Y1X9_DESA2</name>
<comment type="function">
    <text evidence="10">Catalyzes the attachment of glutamate to tRNA(Glu) in a two-step reaction: glutamate is first activated by ATP to form Glu-AMP and then transferred to the acceptor end of tRNA(Glu).</text>
</comment>
<dbReference type="Proteomes" id="UP000886289">
    <property type="component" value="Unassembled WGS sequence"/>
</dbReference>
<dbReference type="PRINTS" id="PR00987">
    <property type="entry name" value="TRNASYNTHGLU"/>
</dbReference>
<keyword evidence="4 10" id="KW-0963">Cytoplasm</keyword>
<sequence>MIRVRFAPSPTGTLHLGNARTAILNWLFARHFGGKFILRIEDTDIERSKKEYEIQLINTLIWLGLDWDEKYRQSERLEIYRNYAKKLLEEGRAYYCYCTPEELEAERKFCQSRGLPPRYSGKCRFLTETQKRRFEIEGRKPTIRFLVPEGEAIEFLDLLKGKMRFLTDEIGDFIIMRSTGIPAYNFAVVIDDALMEITHVIRGEDHLSNTACQLLLYKTLNFNPPQFGHHPLLLAPDRTKLSKRHGAVSVEDYKEKGFLPEALFFYLTTLGGTKEILAKKELIVHFDLKKLGRSNAIFDVKSLLAINRAFIRNLPLDTLLKYTKPFLPKANSQLLKTVIEIVRENIGTLRDIEIYWPIFTELEINLDNEARKFLKQEEIRKIIQLFYENMEISNENFEIILSKVVEKTGLKIGKLLLPLRVALTGRKEGPELKKILSFLPKEWIKFRLKRALEIS</sequence>
<feature type="short sequence motif" description="'KMSKS' region" evidence="10">
    <location>
        <begin position="240"/>
        <end position="244"/>
    </location>
</feature>
<dbReference type="InterPro" id="IPR045462">
    <property type="entry name" value="aa-tRNA-synth_I_cd-bd"/>
</dbReference>
<evidence type="ECO:0000256" key="3">
    <source>
        <dbReference type="ARBA" id="ARBA00011245"/>
    </source>
</evidence>
<evidence type="ECO:0000256" key="9">
    <source>
        <dbReference type="ARBA" id="ARBA00023146"/>
    </source>
</evidence>
<dbReference type="PROSITE" id="PS00178">
    <property type="entry name" value="AA_TRNA_LIGASE_I"/>
    <property type="match status" value="1"/>
</dbReference>
<dbReference type="NCBIfam" id="TIGR00464">
    <property type="entry name" value="gltX_bact"/>
    <property type="match status" value="1"/>
</dbReference>
<dbReference type="InterPro" id="IPR033910">
    <property type="entry name" value="GluRS_core"/>
</dbReference>
<evidence type="ECO:0000256" key="2">
    <source>
        <dbReference type="ARBA" id="ARBA00007894"/>
    </source>
</evidence>
<dbReference type="GO" id="GO:0006424">
    <property type="term" value="P:glutamyl-tRNA aminoacylation"/>
    <property type="evidence" value="ECO:0007669"/>
    <property type="project" value="UniProtKB-UniRule"/>
</dbReference>
<dbReference type="InterPro" id="IPR000924">
    <property type="entry name" value="Glu/Gln-tRNA-synth"/>
</dbReference>
<dbReference type="EMBL" id="DRBS01000067">
    <property type="protein sequence ID" value="HDD43566.1"/>
    <property type="molecule type" value="Genomic_DNA"/>
</dbReference>
<dbReference type="InterPro" id="IPR001412">
    <property type="entry name" value="aa-tRNA-synth_I_CS"/>
</dbReference>
<comment type="subunit">
    <text evidence="3 10">Monomer.</text>
</comment>
<dbReference type="GO" id="GO:0004818">
    <property type="term" value="F:glutamate-tRNA ligase activity"/>
    <property type="evidence" value="ECO:0007669"/>
    <property type="project" value="UniProtKB-UniRule"/>
</dbReference>
<dbReference type="Pfam" id="PF19269">
    <property type="entry name" value="Anticodon_2"/>
    <property type="match status" value="1"/>
</dbReference>
<dbReference type="PANTHER" id="PTHR43311">
    <property type="entry name" value="GLUTAMATE--TRNA LIGASE"/>
    <property type="match status" value="1"/>
</dbReference>
<dbReference type="InterPro" id="IPR049940">
    <property type="entry name" value="GluQ/Sye"/>
</dbReference>
<dbReference type="GO" id="GO:0005524">
    <property type="term" value="F:ATP binding"/>
    <property type="evidence" value="ECO:0007669"/>
    <property type="project" value="UniProtKB-UniRule"/>
</dbReference>
<feature type="domain" description="Aminoacyl-tRNA synthetase class I anticodon-binding" evidence="12">
    <location>
        <begin position="319"/>
        <end position="452"/>
    </location>
</feature>
<feature type="short sequence motif" description="'HIGH' region" evidence="10">
    <location>
        <begin position="8"/>
        <end position="18"/>
    </location>
</feature>
<dbReference type="PANTHER" id="PTHR43311:SF2">
    <property type="entry name" value="GLUTAMATE--TRNA LIGASE, MITOCHONDRIAL-RELATED"/>
    <property type="match status" value="1"/>
</dbReference>
<dbReference type="HAMAP" id="MF_00022">
    <property type="entry name" value="Glu_tRNA_synth_type1"/>
    <property type="match status" value="1"/>
</dbReference>
<dbReference type="Gene3D" id="3.40.50.620">
    <property type="entry name" value="HUPs"/>
    <property type="match status" value="1"/>
</dbReference>
<keyword evidence="9 10" id="KW-0030">Aminoacyl-tRNA synthetase</keyword>
<dbReference type="InterPro" id="IPR020058">
    <property type="entry name" value="Glu/Gln-tRNA-synth_Ib_cat-dom"/>
</dbReference>
<dbReference type="EC" id="6.1.1.17" evidence="10"/>
<proteinExistence type="inferred from homology"/>
<evidence type="ECO:0000256" key="5">
    <source>
        <dbReference type="ARBA" id="ARBA00022598"/>
    </source>
</evidence>
<reference evidence="13" key="1">
    <citation type="journal article" date="2020" name="mSystems">
        <title>Genome- and Community-Level Interaction Insights into Carbon Utilization and Element Cycling Functions of Hydrothermarchaeota in Hydrothermal Sediment.</title>
        <authorList>
            <person name="Zhou Z."/>
            <person name="Liu Y."/>
            <person name="Xu W."/>
            <person name="Pan J."/>
            <person name="Luo Z.H."/>
            <person name="Li M."/>
        </authorList>
    </citation>
    <scope>NUCLEOTIDE SEQUENCE [LARGE SCALE GENOMIC DNA]</scope>
    <source>
        <strain evidence="13">HyVt-233</strain>
    </source>
</reference>
<dbReference type="InterPro" id="IPR020751">
    <property type="entry name" value="aa-tRNA-synth_I_codon-bd_sub2"/>
</dbReference>
<dbReference type="SUPFAM" id="SSF52374">
    <property type="entry name" value="Nucleotidylyl transferase"/>
    <property type="match status" value="1"/>
</dbReference>
<dbReference type="GO" id="GO:0005829">
    <property type="term" value="C:cytosol"/>
    <property type="evidence" value="ECO:0007669"/>
    <property type="project" value="TreeGrafter"/>
</dbReference>
<evidence type="ECO:0000256" key="6">
    <source>
        <dbReference type="ARBA" id="ARBA00022741"/>
    </source>
</evidence>
<keyword evidence="5 10" id="KW-0436">Ligase</keyword>
<dbReference type="InterPro" id="IPR014729">
    <property type="entry name" value="Rossmann-like_a/b/a_fold"/>
</dbReference>
<dbReference type="AlphaFoldDB" id="A0A7C0Y1X9"/>
<dbReference type="Pfam" id="PF00749">
    <property type="entry name" value="tRNA-synt_1c"/>
    <property type="match status" value="1"/>
</dbReference>
<comment type="caution">
    <text evidence="10">Lacks conserved residue(s) required for the propagation of feature annotation.</text>
</comment>
<dbReference type="SUPFAM" id="SSF48163">
    <property type="entry name" value="An anticodon-binding domain of class I aminoacyl-tRNA synthetases"/>
    <property type="match status" value="1"/>
</dbReference>
<keyword evidence="7 10" id="KW-0067">ATP-binding</keyword>
<dbReference type="FunFam" id="3.40.50.620:FF:000007">
    <property type="entry name" value="Glutamate--tRNA ligase"/>
    <property type="match status" value="1"/>
</dbReference>
<dbReference type="GO" id="GO:0008270">
    <property type="term" value="F:zinc ion binding"/>
    <property type="evidence" value="ECO:0007669"/>
    <property type="project" value="InterPro"/>
</dbReference>
<dbReference type="CDD" id="cd00808">
    <property type="entry name" value="GluRS_core"/>
    <property type="match status" value="1"/>
</dbReference>
<comment type="similarity">
    <text evidence="2 10">Belongs to the class-I aminoacyl-tRNA synthetase family. Glutamate--tRNA ligase type 1 subfamily.</text>
</comment>
<accession>A0A7C0Y1X9</accession>
<evidence type="ECO:0000259" key="12">
    <source>
        <dbReference type="Pfam" id="PF19269"/>
    </source>
</evidence>
<keyword evidence="8 10" id="KW-0648">Protein biosynthesis</keyword>
<feature type="binding site" evidence="10">
    <location>
        <position position="243"/>
    </location>
    <ligand>
        <name>ATP</name>
        <dbReference type="ChEBI" id="CHEBI:30616"/>
    </ligand>
</feature>
<comment type="caution">
    <text evidence="13">The sequence shown here is derived from an EMBL/GenBank/DDBJ whole genome shotgun (WGS) entry which is preliminary data.</text>
</comment>
<dbReference type="Gene3D" id="1.10.10.350">
    <property type="match status" value="1"/>
</dbReference>
<organism evidence="13">
    <name type="scientific">Desulfofervidus auxilii</name>
    <dbReference type="NCBI Taxonomy" id="1621989"/>
    <lineage>
        <taxon>Bacteria</taxon>
        <taxon>Pseudomonadati</taxon>
        <taxon>Thermodesulfobacteriota</taxon>
        <taxon>Candidatus Desulfofervidia</taxon>
        <taxon>Candidatus Desulfofervidales</taxon>
        <taxon>Candidatus Desulfofervidaceae</taxon>
        <taxon>Candidatus Desulfofervidus</taxon>
    </lineage>
</organism>
<evidence type="ECO:0000256" key="8">
    <source>
        <dbReference type="ARBA" id="ARBA00022917"/>
    </source>
</evidence>
<keyword evidence="6 10" id="KW-0547">Nucleotide-binding</keyword>